<sequence length="87" mass="10187">MVEKSSSYREESNFPSDLKEFEKKALNDLRSKLEETILGNKLFKKEVAKEAPKESPKKEGEMKNTRSRWPLCILHSVQMPQVLVHRQ</sequence>
<proteinExistence type="predicted"/>
<dbReference type="EMBL" id="HG739303">
    <property type="protein sequence ID" value="CDP18235.1"/>
    <property type="molecule type" value="Genomic_DNA"/>
</dbReference>
<dbReference type="Gramene" id="CDP18235">
    <property type="protein sequence ID" value="CDP18235"/>
    <property type="gene ID" value="GSCOC_T00011796001"/>
</dbReference>
<dbReference type="InParanoid" id="A0A068VBQ1"/>
<accession>A0A068VBQ1</accession>
<reference evidence="2" key="1">
    <citation type="journal article" date="2014" name="Science">
        <title>The coffee genome provides insight into the convergent evolution of caffeine biosynthesis.</title>
        <authorList>
            <person name="Denoeud F."/>
            <person name="Carretero-Paulet L."/>
            <person name="Dereeper A."/>
            <person name="Droc G."/>
            <person name="Guyot R."/>
            <person name="Pietrella M."/>
            <person name="Zheng C."/>
            <person name="Alberti A."/>
            <person name="Anthony F."/>
            <person name="Aprea G."/>
            <person name="Aury J.M."/>
            <person name="Bento P."/>
            <person name="Bernard M."/>
            <person name="Bocs S."/>
            <person name="Campa C."/>
            <person name="Cenci A."/>
            <person name="Combes M.C."/>
            <person name="Crouzillat D."/>
            <person name="Da Silva C."/>
            <person name="Daddiego L."/>
            <person name="De Bellis F."/>
            <person name="Dussert S."/>
            <person name="Garsmeur O."/>
            <person name="Gayraud T."/>
            <person name="Guignon V."/>
            <person name="Jahn K."/>
            <person name="Jamilloux V."/>
            <person name="Joet T."/>
            <person name="Labadie K."/>
            <person name="Lan T."/>
            <person name="Leclercq J."/>
            <person name="Lepelley M."/>
            <person name="Leroy T."/>
            <person name="Li L.T."/>
            <person name="Librado P."/>
            <person name="Lopez L."/>
            <person name="Munoz A."/>
            <person name="Noel B."/>
            <person name="Pallavicini A."/>
            <person name="Perrotta G."/>
            <person name="Poncet V."/>
            <person name="Pot D."/>
            <person name="Priyono X."/>
            <person name="Rigoreau M."/>
            <person name="Rouard M."/>
            <person name="Rozas J."/>
            <person name="Tranchant-Dubreuil C."/>
            <person name="VanBuren R."/>
            <person name="Zhang Q."/>
            <person name="Andrade A.C."/>
            <person name="Argout X."/>
            <person name="Bertrand B."/>
            <person name="de Kochko A."/>
            <person name="Graziosi G."/>
            <person name="Henry R.J."/>
            <person name="Jayarama X."/>
            <person name="Ming R."/>
            <person name="Nagai C."/>
            <person name="Rounsley S."/>
            <person name="Sankoff D."/>
            <person name="Giuliano G."/>
            <person name="Albert V.A."/>
            <person name="Wincker P."/>
            <person name="Lashermes P."/>
        </authorList>
    </citation>
    <scope>NUCLEOTIDE SEQUENCE [LARGE SCALE GENOMIC DNA]</scope>
    <source>
        <strain evidence="2">cv. DH200-94</strain>
    </source>
</reference>
<dbReference type="AlphaFoldDB" id="A0A068VBQ1"/>
<keyword evidence="2" id="KW-1185">Reference proteome</keyword>
<organism evidence="1 2">
    <name type="scientific">Coffea canephora</name>
    <name type="common">Robusta coffee</name>
    <dbReference type="NCBI Taxonomy" id="49390"/>
    <lineage>
        <taxon>Eukaryota</taxon>
        <taxon>Viridiplantae</taxon>
        <taxon>Streptophyta</taxon>
        <taxon>Embryophyta</taxon>
        <taxon>Tracheophyta</taxon>
        <taxon>Spermatophyta</taxon>
        <taxon>Magnoliopsida</taxon>
        <taxon>eudicotyledons</taxon>
        <taxon>Gunneridae</taxon>
        <taxon>Pentapetalae</taxon>
        <taxon>asterids</taxon>
        <taxon>lamiids</taxon>
        <taxon>Gentianales</taxon>
        <taxon>Rubiaceae</taxon>
        <taxon>Ixoroideae</taxon>
        <taxon>Gardenieae complex</taxon>
        <taxon>Bertiereae - Coffeeae clade</taxon>
        <taxon>Coffeeae</taxon>
        <taxon>Coffea</taxon>
    </lineage>
</organism>
<evidence type="ECO:0000313" key="1">
    <source>
        <dbReference type="EMBL" id="CDP18235.1"/>
    </source>
</evidence>
<dbReference type="STRING" id="49390.A0A068VBQ1"/>
<protein>
    <submittedName>
        <fullName evidence="1">Uncharacterized protein</fullName>
    </submittedName>
</protein>
<name>A0A068VBQ1_COFCA</name>
<evidence type="ECO:0000313" key="2">
    <source>
        <dbReference type="Proteomes" id="UP000295252"/>
    </source>
</evidence>
<dbReference type="Proteomes" id="UP000295252">
    <property type="component" value="Chromosome IV"/>
</dbReference>
<dbReference type="OrthoDB" id="10648783at2759"/>
<gene>
    <name evidence="1" type="ORF">GSCOC_T00011796001</name>
</gene>